<sequence>MDATKDPEPKVQFSEKASDSLKKPCRRKTKIVALGGITLVLLLCAVVSVSVYFLLKKNLPHTDNLVEVDLEEGETLTYLVDHDINVQGGGVQKAVITVIVGFRVLNKTSEEYWFLTKFNFSRVQVEGNMEIGRITSLTEYFLVRLLTHSSTELIRLVYGILGQLIPTLKRDLYESVDGQKANLLDTEESPLLPRSVKMHREANTTDKDKVTIKNHFDRTDFDDKLSDIDLDLKYSDIALINKSNGMVSESHVHFYERLNFGEPVDNVGFKVTNMQVTVDSHASLIESNFLEYEESKTVDLHSFVKLVILNPNFIFSVVNNTEKPTEVEPNAVSNSSSAPFNTSSPSQHLNFTGNFSGTSLKRSRRAANVVPWNKAGRLSLNTELSFTLFKKKVIGIEMKGEAKIWLRKIGRPAQIGAGFFLSIGGRRVDRNLFTKQYEGNQLKDGKDQRISIDIL</sequence>
<evidence type="ECO:0000313" key="3">
    <source>
        <dbReference type="EMBL" id="KAK2565647.1"/>
    </source>
</evidence>
<accession>A0AAD9QQP1</accession>
<keyword evidence="2" id="KW-0812">Transmembrane</keyword>
<protein>
    <submittedName>
        <fullName evidence="3">Uncharacterized protein</fullName>
    </submittedName>
</protein>
<proteinExistence type="predicted"/>
<keyword evidence="2" id="KW-0472">Membrane</keyword>
<feature type="transmembrane region" description="Helical" evidence="2">
    <location>
        <begin position="31"/>
        <end position="55"/>
    </location>
</feature>
<reference evidence="3" key="1">
    <citation type="journal article" date="2023" name="G3 (Bethesda)">
        <title>Whole genome assembly and annotation of the endangered Caribbean coral Acropora cervicornis.</title>
        <authorList>
            <person name="Selwyn J.D."/>
            <person name="Vollmer S.V."/>
        </authorList>
    </citation>
    <scope>NUCLEOTIDE SEQUENCE</scope>
    <source>
        <strain evidence="3">K2</strain>
    </source>
</reference>
<evidence type="ECO:0000256" key="1">
    <source>
        <dbReference type="SAM" id="MobiDB-lite"/>
    </source>
</evidence>
<name>A0AAD9QQP1_ACRCE</name>
<reference evidence="3" key="2">
    <citation type="journal article" date="2023" name="Science">
        <title>Genomic signatures of disease resistance in endangered staghorn corals.</title>
        <authorList>
            <person name="Vollmer S.V."/>
            <person name="Selwyn J.D."/>
            <person name="Despard B.A."/>
            <person name="Roesel C.L."/>
        </authorList>
    </citation>
    <scope>NUCLEOTIDE SEQUENCE</scope>
    <source>
        <strain evidence="3">K2</strain>
    </source>
</reference>
<evidence type="ECO:0000256" key="2">
    <source>
        <dbReference type="SAM" id="Phobius"/>
    </source>
</evidence>
<organism evidence="3 4">
    <name type="scientific">Acropora cervicornis</name>
    <name type="common">Staghorn coral</name>
    <dbReference type="NCBI Taxonomy" id="6130"/>
    <lineage>
        <taxon>Eukaryota</taxon>
        <taxon>Metazoa</taxon>
        <taxon>Cnidaria</taxon>
        <taxon>Anthozoa</taxon>
        <taxon>Hexacorallia</taxon>
        <taxon>Scleractinia</taxon>
        <taxon>Astrocoeniina</taxon>
        <taxon>Acroporidae</taxon>
        <taxon>Acropora</taxon>
    </lineage>
</organism>
<dbReference type="Proteomes" id="UP001249851">
    <property type="component" value="Unassembled WGS sequence"/>
</dbReference>
<keyword evidence="2" id="KW-1133">Transmembrane helix</keyword>
<keyword evidence="4" id="KW-1185">Reference proteome</keyword>
<feature type="region of interest" description="Disordered" evidence="1">
    <location>
        <begin position="326"/>
        <end position="348"/>
    </location>
</feature>
<dbReference type="AlphaFoldDB" id="A0AAD9QQP1"/>
<gene>
    <name evidence="3" type="ORF">P5673_010790</name>
</gene>
<feature type="compositionally biased region" description="Low complexity" evidence="1">
    <location>
        <begin position="333"/>
        <end position="346"/>
    </location>
</feature>
<comment type="caution">
    <text evidence="3">The sequence shown here is derived from an EMBL/GenBank/DDBJ whole genome shotgun (WGS) entry which is preliminary data.</text>
</comment>
<dbReference type="EMBL" id="JARQWQ010000019">
    <property type="protein sequence ID" value="KAK2565647.1"/>
    <property type="molecule type" value="Genomic_DNA"/>
</dbReference>
<evidence type="ECO:0000313" key="4">
    <source>
        <dbReference type="Proteomes" id="UP001249851"/>
    </source>
</evidence>